<dbReference type="GO" id="GO:0015297">
    <property type="term" value="F:antiporter activity"/>
    <property type="evidence" value="ECO:0007669"/>
    <property type="project" value="InterPro"/>
</dbReference>
<dbReference type="EMBL" id="CP045350">
    <property type="protein sequence ID" value="QFT27466.1"/>
    <property type="molecule type" value="Genomic_DNA"/>
</dbReference>
<organism evidence="7 8">
    <name type="scientific">Vibrio aquimaris</name>
    <dbReference type="NCBI Taxonomy" id="2587862"/>
    <lineage>
        <taxon>Bacteria</taxon>
        <taxon>Pseudomonadati</taxon>
        <taxon>Pseudomonadota</taxon>
        <taxon>Gammaproteobacteria</taxon>
        <taxon>Vibrionales</taxon>
        <taxon>Vibrionaceae</taxon>
        <taxon>Vibrio</taxon>
    </lineage>
</organism>
<keyword evidence="5 6" id="KW-0472">Membrane</keyword>
<evidence type="ECO:0000256" key="2">
    <source>
        <dbReference type="ARBA" id="ARBA00010199"/>
    </source>
</evidence>
<dbReference type="CDD" id="cd13136">
    <property type="entry name" value="MATE_DinF_like"/>
    <property type="match status" value="1"/>
</dbReference>
<feature type="transmembrane region" description="Helical" evidence="6">
    <location>
        <begin position="20"/>
        <end position="45"/>
    </location>
</feature>
<comment type="similarity">
    <text evidence="2">Belongs to the multi antimicrobial extrusion (MATE) (TC 2.A.66.1) family.</text>
</comment>
<keyword evidence="4 6" id="KW-1133">Transmembrane helix</keyword>
<evidence type="ECO:0000256" key="1">
    <source>
        <dbReference type="ARBA" id="ARBA00004141"/>
    </source>
</evidence>
<feature type="transmembrane region" description="Helical" evidence="6">
    <location>
        <begin position="251"/>
        <end position="270"/>
    </location>
</feature>
<dbReference type="InterPro" id="IPR044644">
    <property type="entry name" value="DinF-like"/>
</dbReference>
<evidence type="ECO:0000313" key="8">
    <source>
        <dbReference type="Proteomes" id="UP000326936"/>
    </source>
</evidence>
<evidence type="ECO:0000313" key="7">
    <source>
        <dbReference type="EMBL" id="QFT27466.1"/>
    </source>
</evidence>
<dbReference type="InterPro" id="IPR002528">
    <property type="entry name" value="MATE_fam"/>
</dbReference>
<accession>A0A5P9CMN1</accession>
<reference evidence="7 8" key="1">
    <citation type="submission" date="2019-10" db="EMBL/GenBank/DDBJ databases">
        <title>Complete genome sequence of Vibrio sp. strain THAF100, isolated from non-filtered water from the water column of tank 6 of a marine aquarium containing stony-coral fragments. Water maintained at 26 degree C.</title>
        <authorList>
            <person name="Ruckert C."/>
            <person name="Franco A."/>
            <person name="Kalinowski J."/>
            <person name="Glaeser S."/>
        </authorList>
    </citation>
    <scope>NUCLEOTIDE SEQUENCE [LARGE SCALE GENOMIC DNA]</scope>
    <source>
        <strain evidence="7 8">THAF100</strain>
    </source>
</reference>
<dbReference type="AlphaFoldDB" id="A0A5P9CMN1"/>
<evidence type="ECO:0000256" key="3">
    <source>
        <dbReference type="ARBA" id="ARBA00022692"/>
    </source>
</evidence>
<feature type="transmembrane region" description="Helical" evidence="6">
    <location>
        <begin position="276"/>
        <end position="300"/>
    </location>
</feature>
<dbReference type="GO" id="GO:0042910">
    <property type="term" value="F:xenobiotic transmembrane transporter activity"/>
    <property type="evidence" value="ECO:0007669"/>
    <property type="project" value="InterPro"/>
</dbReference>
<feature type="transmembrane region" description="Helical" evidence="6">
    <location>
        <begin position="94"/>
        <end position="119"/>
    </location>
</feature>
<sequence>MVDNLNILRLLCDKALHKQVLLLAIPMVLSNITVPLLGLVDAAVIGHLEHAWYLGGVALGSTMISVAFWLLGFLRMSTTGLAAQSYGADSGKQLAIVFTQGLFMALGFALAFIALHSFIADFVFSVSSASEQVKHYGQQYFSVRVWSAPAALVNYVLLGWLLGTQNSKAPMWMVIIVNSTNIALDILFVVGLGWKVEGAALASVIADYSGMIFGLCCVYKTWQQKQLPKLLTLVKDTSHGLSRFIKLNRDIFLRSLCLQATFTFMTFQGASFGDDVVAANAVLMSFLMIISYGMDGFAYAMEALVGKAFGAHDKQQLSRSLIGTFFWGLVICAGLTLVFSFAGSSLVGLITDISKVADTANIYLPWLVAMPLVSMWCFLFDGIFIGATKGQEMRNSMFGAMCVFFGLFFGFSDMGNHALWLAMLGFMAMRGMSLGVIFYRQWREERFFMV</sequence>
<feature type="transmembrane region" description="Helical" evidence="6">
    <location>
        <begin position="200"/>
        <end position="219"/>
    </location>
</feature>
<evidence type="ECO:0000256" key="4">
    <source>
        <dbReference type="ARBA" id="ARBA00022989"/>
    </source>
</evidence>
<gene>
    <name evidence="7" type="primary">dinF</name>
    <name evidence="7" type="ORF">FIV01_13760</name>
</gene>
<feature type="transmembrane region" description="Helical" evidence="6">
    <location>
        <begin position="139"/>
        <end position="162"/>
    </location>
</feature>
<feature type="transmembrane region" description="Helical" evidence="6">
    <location>
        <begin position="418"/>
        <end position="439"/>
    </location>
</feature>
<dbReference type="PANTHER" id="PTHR42893">
    <property type="entry name" value="PROTEIN DETOXIFICATION 44, CHLOROPLASTIC-RELATED"/>
    <property type="match status" value="1"/>
</dbReference>
<feature type="transmembrane region" description="Helical" evidence="6">
    <location>
        <begin position="362"/>
        <end position="384"/>
    </location>
</feature>
<dbReference type="KEGG" id="vaq:FIV01_13760"/>
<feature type="transmembrane region" description="Helical" evidence="6">
    <location>
        <begin position="396"/>
        <end position="412"/>
    </location>
</feature>
<dbReference type="Proteomes" id="UP000326936">
    <property type="component" value="Chromosome"/>
</dbReference>
<proteinExistence type="inferred from homology"/>
<feature type="transmembrane region" description="Helical" evidence="6">
    <location>
        <begin position="321"/>
        <end position="342"/>
    </location>
</feature>
<feature type="transmembrane region" description="Helical" evidence="6">
    <location>
        <begin position="174"/>
        <end position="194"/>
    </location>
</feature>
<dbReference type="Pfam" id="PF01554">
    <property type="entry name" value="MatE"/>
    <property type="match status" value="2"/>
</dbReference>
<dbReference type="OrthoDB" id="9789527at2"/>
<evidence type="ECO:0000256" key="6">
    <source>
        <dbReference type="SAM" id="Phobius"/>
    </source>
</evidence>
<keyword evidence="3 6" id="KW-0812">Transmembrane</keyword>
<keyword evidence="8" id="KW-1185">Reference proteome</keyword>
<dbReference type="PANTHER" id="PTHR42893:SF46">
    <property type="entry name" value="PROTEIN DETOXIFICATION 44, CHLOROPLASTIC"/>
    <property type="match status" value="1"/>
</dbReference>
<feature type="transmembrane region" description="Helical" evidence="6">
    <location>
        <begin position="51"/>
        <end position="74"/>
    </location>
</feature>
<protein>
    <submittedName>
        <fullName evidence="7">DNA-damage-inducible protein F</fullName>
    </submittedName>
</protein>
<name>A0A5P9CMN1_9VIBR</name>
<dbReference type="GO" id="GO:0005886">
    <property type="term" value="C:plasma membrane"/>
    <property type="evidence" value="ECO:0007669"/>
    <property type="project" value="TreeGrafter"/>
</dbReference>
<dbReference type="NCBIfam" id="TIGR00797">
    <property type="entry name" value="matE"/>
    <property type="match status" value="1"/>
</dbReference>
<comment type="subcellular location">
    <subcellularLocation>
        <location evidence="1">Membrane</location>
        <topology evidence="1">Multi-pass membrane protein</topology>
    </subcellularLocation>
</comment>
<evidence type="ECO:0000256" key="5">
    <source>
        <dbReference type="ARBA" id="ARBA00023136"/>
    </source>
</evidence>
<dbReference type="NCBIfam" id="NF007690">
    <property type="entry name" value="PRK10367.1"/>
    <property type="match status" value="1"/>
</dbReference>